<keyword evidence="5" id="KW-0442">Lipid degradation</keyword>
<sequence>MKKTINGVIRRLLAVAALATATAVLPAPAHAATPVSTAYFNNPNIADQKTVIQDQIVSLINGAPAGSLVRMAMFYADDPTIPNALVAAKNRGVNVQAVFSNKETGMAPYQTLVSGLGTNLSASSWVLACGAGRGCIGQRTLGSTEAINHNKFFLFSSTNGATNVVVQSSANLHTGRDGLGGWNNALMLVGNTGIYNAYSGYFSDLKAQQRNDDYYNTGRVPVASGNAKIHFFPRHESSGASSPYSDPSTDTIETVLDHVKCTGNTTVGTNDGTHRTIIRVAMDIFSRSYLAQKLAALDNQGCYVEVAETYDPTDSNQNAAMSALLKATSSAYNGVAVHYYCTDNAASGSQKDHTNVWIHSKYIQVEGNYYDVPDRSITWTGSANFSYNSLRQSDETVLQYEDTSPAAAGSVFDAYRTNFRTIRDASNIYSAANGTTATCS</sequence>
<comment type="catalytic activity">
    <reaction evidence="1">
        <text>a 1,2-diacyl-sn-glycero-3-phosphocholine + H2O = a 1,2-diacyl-sn-glycero-3-phosphate + choline + H(+)</text>
        <dbReference type="Rhea" id="RHEA:14445"/>
        <dbReference type="ChEBI" id="CHEBI:15354"/>
        <dbReference type="ChEBI" id="CHEBI:15377"/>
        <dbReference type="ChEBI" id="CHEBI:15378"/>
        <dbReference type="ChEBI" id="CHEBI:57643"/>
        <dbReference type="ChEBI" id="CHEBI:58608"/>
        <dbReference type="EC" id="3.1.4.4"/>
    </reaction>
</comment>
<dbReference type="PANTHER" id="PTHR43856">
    <property type="entry name" value="CARDIOLIPIN HYDROLASE"/>
    <property type="match status" value="1"/>
</dbReference>
<gene>
    <name evidence="9" type="ORF">GCM10014715_10660</name>
</gene>
<evidence type="ECO:0000256" key="1">
    <source>
        <dbReference type="ARBA" id="ARBA00000798"/>
    </source>
</evidence>
<feature type="domain" description="Phospholipase D-like" evidence="8">
    <location>
        <begin position="277"/>
        <end position="403"/>
    </location>
</feature>
<dbReference type="Proteomes" id="UP000641386">
    <property type="component" value="Unassembled WGS sequence"/>
</dbReference>
<evidence type="ECO:0000313" key="10">
    <source>
        <dbReference type="Proteomes" id="UP000641386"/>
    </source>
</evidence>
<dbReference type="PANTHER" id="PTHR43856:SF1">
    <property type="entry name" value="MITOCHONDRIAL CARDIOLIPIN HYDROLASE"/>
    <property type="match status" value="1"/>
</dbReference>
<dbReference type="EC" id="3.1.4.4" evidence="3"/>
<evidence type="ECO:0000259" key="8">
    <source>
        <dbReference type="Pfam" id="PF13091"/>
    </source>
</evidence>
<comment type="caution">
    <text evidence="9">The sequence shown here is derived from an EMBL/GenBank/DDBJ whole genome shotgun (WGS) entry which is preliminary data.</text>
</comment>
<evidence type="ECO:0000313" key="9">
    <source>
        <dbReference type="EMBL" id="GHE59288.1"/>
    </source>
</evidence>
<reference evidence="9" key="2">
    <citation type="submission" date="2020-09" db="EMBL/GenBank/DDBJ databases">
        <authorList>
            <person name="Sun Q."/>
            <person name="Ohkuma M."/>
        </authorList>
    </citation>
    <scope>NUCLEOTIDE SEQUENCE</scope>
    <source>
        <strain evidence="9">JCM 3302</strain>
    </source>
</reference>
<proteinExistence type="inferred from homology"/>
<dbReference type="AlphaFoldDB" id="A0A918ZLM1"/>
<feature type="chain" id="PRO_5037172159" description="phospholipase D" evidence="7">
    <location>
        <begin position="32"/>
        <end position="440"/>
    </location>
</feature>
<dbReference type="InterPro" id="IPR051406">
    <property type="entry name" value="PLD_domain"/>
</dbReference>
<keyword evidence="10" id="KW-1185">Reference proteome</keyword>
<comment type="similarity">
    <text evidence="2">Belongs to the phospholipase D family.</text>
</comment>
<keyword evidence="4" id="KW-0378">Hydrolase</keyword>
<keyword evidence="7" id="KW-0732">Signal</keyword>
<accession>A0A918ZLM1</accession>
<evidence type="ECO:0000256" key="7">
    <source>
        <dbReference type="SAM" id="SignalP"/>
    </source>
</evidence>
<dbReference type="Gene3D" id="3.30.870.10">
    <property type="entry name" value="Endonuclease Chain A"/>
    <property type="match status" value="2"/>
</dbReference>
<dbReference type="GO" id="GO:0016042">
    <property type="term" value="P:lipid catabolic process"/>
    <property type="evidence" value="ECO:0007669"/>
    <property type="project" value="UniProtKB-KW"/>
</dbReference>
<evidence type="ECO:0000256" key="6">
    <source>
        <dbReference type="ARBA" id="ARBA00023098"/>
    </source>
</evidence>
<feature type="signal peptide" evidence="7">
    <location>
        <begin position="1"/>
        <end position="31"/>
    </location>
</feature>
<dbReference type="Pfam" id="PF13091">
    <property type="entry name" value="PLDc_2"/>
    <property type="match status" value="2"/>
</dbReference>
<dbReference type="SUPFAM" id="SSF56024">
    <property type="entry name" value="Phospholipase D/nuclease"/>
    <property type="match status" value="2"/>
</dbReference>
<evidence type="ECO:0000256" key="3">
    <source>
        <dbReference type="ARBA" id="ARBA00012027"/>
    </source>
</evidence>
<dbReference type="InterPro" id="IPR025202">
    <property type="entry name" value="PLD-like_dom"/>
</dbReference>
<evidence type="ECO:0000256" key="4">
    <source>
        <dbReference type="ARBA" id="ARBA00022801"/>
    </source>
</evidence>
<name>A0A918ZLM1_9ACTN</name>
<dbReference type="EMBL" id="BNBC01000003">
    <property type="protein sequence ID" value="GHE59288.1"/>
    <property type="molecule type" value="Genomic_DNA"/>
</dbReference>
<reference evidence="9" key="1">
    <citation type="journal article" date="2014" name="Int. J. Syst. Evol. Microbiol.">
        <title>Complete genome sequence of Corynebacterium casei LMG S-19264T (=DSM 44701T), isolated from a smear-ripened cheese.</title>
        <authorList>
            <consortium name="US DOE Joint Genome Institute (JGI-PGF)"/>
            <person name="Walter F."/>
            <person name="Albersmeier A."/>
            <person name="Kalinowski J."/>
            <person name="Ruckert C."/>
        </authorList>
    </citation>
    <scope>NUCLEOTIDE SEQUENCE</scope>
    <source>
        <strain evidence="9">JCM 3302</strain>
    </source>
</reference>
<dbReference type="GO" id="GO:0016891">
    <property type="term" value="F:RNA endonuclease activity producing 5'-phosphomonoesters, hydrolytic mechanism"/>
    <property type="evidence" value="ECO:0007669"/>
    <property type="project" value="TreeGrafter"/>
</dbReference>
<organism evidence="9 10">
    <name type="scientific">Streptomyces spiralis</name>
    <dbReference type="NCBI Taxonomy" id="66376"/>
    <lineage>
        <taxon>Bacteria</taxon>
        <taxon>Bacillati</taxon>
        <taxon>Actinomycetota</taxon>
        <taxon>Actinomycetes</taxon>
        <taxon>Kitasatosporales</taxon>
        <taxon>Streptomycetaceae</taxon>
        <taxon>Streptomyces</taxon>
    </lineage>
</organism>
<evidence type="ECO:0000256" key="2">
    <source>
        <dbReference type="ARBA" id="ARBA00008664"/>
    </source>
</evidence>
<keyword evidence="6" id="KW-0443">Lipid metabolism</keyword>
<evidence type="ECO:0000256" key="5">
    <source>
        <dbReference type="ARBA" id="ARBA00022963"/>
    </source>
</evidence>
<dbReference type="GO" id="GO:0004630">
    <property type="term" value="F:phospholipase D activity"/>
    <property type="evidence" value="ECO:0007669"/>
    <property type="project" value="UniProtKB-EC"/>
</dbReference>
<dbReference type="RefSeq" id="WP_189896869.1">
    <property type="nucleotide sequence ID" value="NZ_BNBC01000003.1"/>
</dbReference>
<feature type="domain" description="Phospholipase D-like" evidence="8">
    <location>
        <begin position="64"/>
        <end position="174"/>
    </location>
</feature>
<protein>
    <recommendedName>
        <fullName evidence="3">phospholipase D</fullName>
        <ecNumber evidence="3">3.1.4.4</ecNumber>
    </recommendedName>
</protein>